<protein>
    <submittedName>
        <fullName evidence="2">Uncharacterized protein</fullName>
    </submittedName>
</protein>
<name>A0ABW0E070_9ACTN</name>
<keyword evidence="3" id="KW-1185">Reference proteome</keyword>
<accession>A0ABW0E070</accession>
<evidence type="ECO:0000256" key="1">
    <source>
        <dbReference type="SAM" id="Coils"/>
    </source>
</evidence>
<dbReference type="RefSeq" id="WP_344563693.1">
    <property type="nucleotide sequence ID" value="NZ_BAAATG010000029.1"/>
</dbReference>
<keyword evidence="1" id="KW-0175">Coiled coil</keyword>
<sequence>MRTNWQEKKQKPPGGDLLLSGTMADNVADWRHRWLVQPNMRRFVAMAARSSALRPFAWTEKELAEDVLPDRRRLTMALQKICRHLAVTTQEGVALTHPTQAQAANYLHVHETTLTRYLRGQRVPPVGAAARIFDIACQDAGGSRNVGITREELLELHARAEQERCGNCSRHRDAARAAGQKLRTLRETHEQLEQTAAEQARELGELRQRATRLKQETQRVRAAQPIPANEAGPQKVRGTTRAATLLPVPHRQGDRQQSKNGASVARHIGRRAEELLHGGRPDSTLALLRHTTEAYTSTEIALLVALLRTNGQHELAGNLVHIYGRDRSDRDVVHAALMLHEQDAVADAEALLRAAAARPGSALSHSGQPRPLK</sequence>
<evidence type="ECO:0000313" key="2">
    <source>
        <dbReference type="EMBL" id="MFC5244421.1"/>
    </source>
</evidence>
<dbReference type="EMBL" id="JBHSKN010000031">
    <property type="protein sequence ID" value="MFC5244421.1"/>
    <property type="molecule type" value="Genomic_DNA"/>
</dbReference>
<evidence type="ECO:0000313" key="3">
    <source>
        <dbReference type="Proteomes" id="UP001596035"/>
    </source>
</evidence>
<reference evidence="3" key="1">
    <citation type="journal article" date="2019" name="Int. J. Syst. Evol. Microbiol.">
        <title>The Global Catalogue of Microorganisms (GCM) 10K type strain sequencing project: providing services to taxonomists for standard genome sequencing and annotation.</title>
        <authorList>
            <consortium name="The Broad Institute Genomics Platform"/>
            <consortium name="The Broad Institute Genome Sequencing Center for Infectious Disease"/>
            <person name="Wu L."/>
            <person name="Ma J."/>
        </authorList>
    </citation>
    <scope>NUCLEOTIDE SEQUENCE [LARGE SCALE GENOMIC DNA]</scope>
    <source>
        <strain evidence="3">CGMCC 4.7131</strain>
    </source>
</reference>
<dbReference type="Proteomes" id="UP001596035">
    <property type="component" value="Unassembled WGS sequence"/>
</dbReference>
<feature type="coiled-coil region" evidence="1">
    <location>
        <begin position="175"/>
        <end position="223"/>
    </location>
</feature>
<proteinExistence type="predicted"/>
<comment type="caution">
    <text evidence="2">The sequence shown here is derived from an EMBL/GenBank/DDBJ whole genome shotgun (WGS) entry which is preliminary data.</text>
</comment>
<organism evidence="2 3">
    <name type="scientific">Streptomyces atrovirens</name>
    <dbReference type="NCBI Taxonomy" id="285556"/>
    <lineage>
        <taxon>Bacteria</taxon>
        <taxon>Bacillati</taxon>
        <taxon>Actinomycetota</taxon>
        <taxon>Actinomycetes</taxon>
        <taxon>Kitasatosporales</taxon>
        <taxon>Streptomycetaceae</taxon>
        <taxon>Streptomyces</taxon>
    </lineage>
</organism>
<gene>
    <name evidence="2" type="ORF">ACFPWV_31680</name>
</gene>